<dbReference type="RefSeq" id="XP_056697877.1">
    <property type="nucleotide sequence ID" value="XM_056841899.1"/>
</dbReference>
<evidence type="ECO:0000256" key="1">
    <source>
        <dbReference type="SAM" id="MobiDB-lite"/>
    </source>
</evidence>
<accession>A0ABM3RQI2</accession>
<reference evidence="3" key="2">
    <citation type="submission" date="2025-08" db="UniProtKB">
        <authorList>
            <consortium name="RefSeq"/>
        </authorList>
    </citation>
    <scope>IDENTIFICATION</scope>
    <source>
        <tissue evidence="3">Leaf</tissue>
    </source>
</reference>
<name>A0ABM3RQI2_SPIOL</name>
<reference evidence="2" key="1">
    <citation type="journal article" date="2021" name="Nat. Commun.">
        <title>Genomic analyses provide insights into spinach domestication and the genetic basis of agronomic traits.</title>
        <authorList>
            <person name="Cai X."/>
            <person name="Sun X."/>
            <person name="Xu C."/>
            <person name="Sun H."/>
            <person name="Wang X."/>
            <person name="Ge C."/>
            <person name="Zhang Z."/>
            <person name="Wang Q."/>
            <person name="Fei Z."/>
            <person name="Jiao C."/>
            <person name="Wang Q."/>
        </authorList>
    </citation>
    <scope>NUCLEOTIDE SEQUENCE [LARGE SCALE GENOMIC DNA]</scope>
    <source>
        <strain evidence="2">cv. Varoflay</strain>
    </source>
</reference>
<feature type="compositionally biased region" description="Basic residues" evidence="1">
    <location>
        <begin position="128"/>
        <end position="138"/>
    </location>
</feature>
<proteinExistence type="predicted"/>
<gene>
    <name evidence="3" type="primary">LOC130471652</name>
</gene>
<feature type="compositionally biased region" description="Basic and acidic residues" evidence="1">
    <location>
        <begin position="139"/>
        <end position="151"/>
    </location>
</feature>
<feature type="region of interest" description="Disordered" evidence="1">
    <location>
        <begin position="1"/>
        <end position="186"/>
    </location>
</feature>
<dbReference type="Proteomes" id="UP000813463">
    <property type="component" value="Chromosome 4"/>
</dbReference>
<organism evidence="2 3">
    <name type="scientific">Spinacia oleracea</name>
    <name type="common">Spinach</name>
    <dbReference type="NCBI Taxonomy" id="3562"/>
    <lineage>
        <taxon>Eukaryota</taxon>
        <taxon>Viridiplantae</taxon>
        <taxon>Streptophyta</taxon>
        <taxon>Embryophyta</taxon>
        <taxon>Tracheophyta</taxon>
        <taxon>Spermatophyta</taxon>
        <taxon>Magnoliopsida</taxon>
        <taxon>eudicotyledons</taxon>
        <taxon>Gunneridae</taxon>
        <taxon>Pentapetalae</taxon>
        <taxon>Caryophyllales</taxon>
        <taxon>Chenopodiaceae</taxon>
        <taxon>Chenopodioideae</taxon>
        <taxon>Anserineae</taxon>
        <taxon>Spinacia</taxon>
    </lineage>
</organism>
<evidence type="ECO:0000313" key="2">
    <source>
        <dbReference type="Proteomes" id="UP000813463"/>
    </source>
</evidence>
<keyword evidence="2" id="KW-1185">Reference proteome</keyword>
<feature type="compositionally biased region" description="Basic and acidic residues" evidence="1">
    <location>
        <begin position="16"/>
        <end position="55"/>
    </location>
</feature>
<evidence type="ECO:0000313" key="3">
    <source>
        <dbReference type="RefSeq" id="XP_056697877.1"/>
    </source>
</evidence>
<feature type="compositionally biased region" description="Basic residues" evidence="1">
    <location>
        <begin position="99"/>
        <end position="114"/>
    </location>
</feature>
<dbReference type="GeneID" id="130471652"/>
<protein>
    <submittedName>
        <fullName evidence="3">Uncharacterized protein</fullName>
    </submittedName>
</protein>
<sequence length="219" mass="25324">MGGAQPLPNQSNANQDARRIIEERQLHRGDLDAQDLLHRRRLEQAREAIRNDRITRGLPPSSVKTTVSTRDHPTPSKQVEPIEVSSERTSPRRQSPSPTRRRHSPSSRRGHSPRTRTSLPDQQPRAHSSSHRPRHRSPSRIEKSPPRRERTYSPPPKSRGGRTSLRGRWDSPPPRTIRHRHTSSLQEALTPFIREIINTRRRDKVKVPTRPLEFPVGRR</sequence>